<dbReference type="InterPro" id="IPR035899">
    <property type="entry name" value="DBL_dom_sf"/>
</dbReference>
<dbReference type="AlphaFoldDB" id="A0AAD5TQV2"/>
<dbReference type="PROSITE" id="PS50010">
    <property type="entry name" value="DH_2"/>
    <property type="match status" value="1"/>
</dbReference>
<gene>
    <name evidence="3" type="primary">ECT2_2</name>
    <name evidence="3" type="ORF">HDU87_003948</name>
</gene>
<dbReference type="EMBL" id="JADGJQ010000003">
    <property type="protein sequence ID" value="KAJ3184547.1"/>
    <property type="molecule type" value="Genomic_DNA"/>
</dbReference>
<accession>A0AAD5TQV2</accession>
<comment type="caution">
    <text evidence="3">The sequence shown here is derived from an EMBL/GenBank/DDBJ whole genome shotgun (WGS) entry which is preliminary data.</text>
</comment>
<feature type="region of interest" description="Disordered" evidence="1">
    <location>
        <begin position="1"/>
        <end position="25"/>
    </location>
</feature>
<dbReference type="PANTHER" id="PTHR16777">
    <property type="entry name" value="PROTEIN ECT2"/>
    <property type="match status" value="1"/>
</dbReference>
<dbReference type="Gene3D" id="1.20.900.10">
    <property type="entry name" value="Dbl homology (DH) domain"/>
    <property type="match status" value="1"/>
</dbReference>
<evidence type="ECO:0000313" key="4">
    <source>
        <dbReference type="Proteomes" id="UP001212152"/>
    </source>
</evidence>
<dbReference type="GO" id="GO:0005085">
    <property type="term" value="F:guanyl-nucleotide exchange factor activity"/>
    <property type="evidence" value="ECO:0007669"/>
    <property type="project" value="InterPro"/>
</dbReference>
<name>A0AAD5TQV2_9FUNG</name>
<reference evidence="3" key="1">
    <citation type="submission" date="2020-05" db="EMBL/GenBank/DDBJ databases">
        <title>Phylogenomic resolution of chytrid fungi.</title>
        <authorList>
            <person name="Stajich J.E."/>
            <person name="Amses K."/>
            <person name="Simmons R."/>
            <person name="Seto K."/>
            <person name="Myers J."/>
            <person name="Bonds A."/>
            <person name="Quandt C.A."/>
            <person name="Barry K."/>
            <person name="Liu P."/>
            <person name="Grigoriev I."/>
            <person name="Longcore J.E."/>
            <person name="James T.Y."/>
        </authorList>
    </citation>
    <scope>NUCLEOTIDE SEQUENCE</scope>
    <source>
        <strain evidence="3">JEL0379</strain>
    </source>
</reference>
<proteinExistence type="predicted"/>
<dbReference type="SUPFAM" id="SSF48065">
    <property type="entry name" value="DBL homology domain (DH-domain)"/>
    <property type="match status" value="1"/>
</dbReference>
<sequence length="478" mass="54349">MTTTCNINEFSGRPPSVPDLPPRPPLPLSASVSTVAFSGAMSKQMSLEEEIPSLPPPTLRSPLFSAEAMMFLYPHLIDAIAGSLPSDAWEWASTEVAAPVVAVKEEEKKAPETVESVLTKDGRGYVVWNLVETERNYCAQLGIMQNFFKRKLVEQDVLSETAANLIFAGIDDLHQFHKKFSAELESLVEVGSWNTAETRIGALFIQYKDDLVKLYTKFIDSYAMSQKLMKREERENVDYQNFMKEAVKSRETGRQQLKDFMILPVQRTARYHLLLKDLKKRTDDSHPDTAALQTAWEAMSELASSVNEKKRKEEEATGLFEAFEQTKNCPPTLIRHTRKLIHNVDVVDHHRVSKSMHLFLCSDLLMVTQPIVKGGVLAFGRDRAEHMYKFVRWLDLAEIEIEHMGKQGEAFKETLRITYDASSRDPNSSNTQPVEPASFSMVIKFDGHDAAKHRRDFLITAQSEIKRNKELRRQRKGG</sequence>
<feature type="domain" description="DH" evidence="2">
    <location>
        <begin position="122"/>
        <end position="309"/>
    </location>
</feature>
<dbReference type="CDD" id="cd00160">
    <property type="entry name" value="RhoGEF"/>
    <property type="match status" value="1"/>
</dbReference>
<dbReference type="GO" id="GO:0005938">
    <property type="term" value="C:cell cortex"/>
    <property type="evidence" value="ECO:0007669"/>
    <property type="project" value="TreeGrafter"/>
</dbReference>
<dbReference type="Proteomes" id="UP001212152">
    <property type="component" value="Unassembled WGS sequence"/>
</dbReference>
<dbReference type="GO" id="GO:0005634">
    <property type="term" value="C:nucleus"/>
    <property type="evidence" value="ECO:0007669"/>
    <property type="project" value="InterPro"/>
</dbReference>
<dbReference type="Pfam" id="PF00621">
    <property type="entry name" value="RhoGEF"/>
    <property type="match status" value="1"/>
</dbReference>
<evidence type="ECO:0000256" key="1">
    <source>
        <dbReference type="SAM" id="MobiDB-lite"/>
    </source>
</evidence>
<dbReference type="InterPro" id="IPR026817">
    <property type="entry name" value="Ect2"/>
</dbReference>
<organism evidence="3 4">
    <name type="scientific">Geranomyces variabilis</name>
    <dbReference type="NCBI Taxonomy" id="109894"/>
    <lineage>
        <taxon>Eukaryota</taxon>
        <taxon>Fungi</taxon>
        <taxon>Fungi incertae sedis</taxon>
        <taxon>Chytridiomycota</taxon>
        <taxon>Chytridiomycota incertae sedis</taxon>
        <taxon>Chytridiomycetes</taxon>
        <taxon>Spizellomycetales</taxon>
        <taxon>Powellomycetaceae</taxon>
        <taxon>Geranomyces</taxon>
    </lineage>
</organism>
<dbReference type="GO" id="GO:2000431">
    <property type="term" value="P:regulation of cytokinesis, actomyosin contractile ring assembly"/>
    <property type="evidence" value="ECO:0007669"/>
    <property type="project" value="InterPro"/>
</dbReference>
<dbReference type="SMART" id="SM00325">
    <property type="entry name" value="RhoGEF"/>
    <property type="match status" value="1"/>
</dbReference>
<feature type="compositionally biased region" description="Pro residues" evidence="1">
    <location>
        <begin position="15"/>
        <end position="25"/>
    </location>
</feature>
<dbReference type="PANTHER" id="PTHR16777:SF2">
    <property type="entry name" value="PROTEIN ECT2"/>
    <property type="match status" value="1"/>
</dbReference>
<keyword evidence="4" id="KW-1185">Reference proteome</keyword>
<dbReference type="InterPro" id="IPR000219">
    <property type="entry name" value="DH_dom"/>
</dbReference>
<dbReference type="GO" id="GO:0000281">
    <property type="term" value="P:mitotic cytokinesis"/>
    <property type="evidence" value="ECO:0007669"/>
    <property type="project" value="TreeGrafter"/>
</dbReference>
<evidence type="ECO:0000313" key="3">
    <source>
        <dbReference type="EMBL" id="KAJ3184547.1"/>
    </source>
</evidence>
<dbReference type="GO" id="GO:0005096">
    <property type="term" value="F:GTPase activator activity"/>
    <property type="evidence" value="ECO:0007669"/>
    <property type="project" value="InterPro"/>
</dbReference>
<evidence type="ECO:0000259" key="2">
    <source>
        <dbReference type="PROSITE" id="PS50010"/>
    </source>
</evidence>
<protein>
    <submittedName>
        <fullName evidence="3">Protein T2</fullName>
    </submittedName>
</protein>